<gene>
    <name evidence="3" type="ORF">GCM10008179_15290</name>
</gene>
<protein>
    <recommendedName>
        <fullName evidence="5">Calcium-binding protein</fullName>
    </recommendedName>
</protein>
<evidence type="ECO:0000313" key="4">
    <source>
        <dbReference type="Proteomes" id="UP001143372"/>
    </source>
</evidence>
<keyword evidence="2" id="KW-0964">Secreted</keyword>
<dbReference type="PANTHER" id="PTHR38340:SF1">
    <property type="entry name" value="S-LAYER PROTEIN"/>
    <property type="match status" value="1"/>
</dbReference>
<name>A0A9W6IZ90_9HYPH</name>
<evidence type="ECO:0000256" key="1">
    <source>
        <dbReference type="ARBA" id="ARBA00004613"/>
    </source>
</evidence>
<accession>A0A9W6IZ90</accession>
<evidence type="ECO:0000256" key="2">
    <source>
        <dbReference type="ARBA" id="ARBA00022525"/>
    </source>
</evidence>
<keyword evidence="4" id="KW-1185">Reference proteome</keyword>
<dbReference type="InterPro" id="IPR011049">
    <property type="entry name" value="Serralysin-like_metalloprot_C"/>
</dbReference>
<dbReference type="Proteomes" id="UP001143372">
    <property type="component" value="Unassembled WGS sequence"/>
</dbReference>
<reference evidence="3" key="1">
    <citation type="journal article" date="2014" name="Int. J. Syst. Evol. Microbiol.">
        <title>Complete genome sequence of Corynebacterium casei LMG S-19264T (=DSM 44701T), isolated from a smear-ripened cheese.</title>
        <authorList>
            <consortium name="US DOE Joint Genome Institute (JGI-PGF)"/>
            <person name="Walter F."/>
            <person name="Albersmeier A."/>
            <person name="Kalinowski J."/>
            <person name="Ruckert C."/>
        </authorList>
    </citation>
    <scope>NUCLEOTIDE SEQUENCE</scope>
    <source>
        <strain evidence="3">VKM B-2347</strain>
    </source>
</reference>
<sequence>MSFDDAYAAFNASPAALFELFGSSTFVGTQGRDTIAMGSAADTLLMSDGSDTGSGGGGDDSIDGGSGYDLLHGDAGADTIDGGLDVDVMYGGAGGDTFFVDDASDQVIENNESGVDLVNASVTFSLAGQYVENITLTGDQAIDAVGNSLNNVLTGNSAANTLTGGKGNDTYYVQNVDDKVVELDGQGADQVYSTVTFSLAGQYIEKLTLTGFDDIDATGNSLNNAIVGNAGDNVLDGGAGADTMSGGGGDDDYYVQNAGDVAKELDGQGNDRVLSSVSYALTGQYVERLRLTGDGDVHATGNTLNNTIAGNAGDNVIDGWSGADTMAGGSGADTFVFDTKLGASNVDHITDFKAADDTIRLENGVFTGLSTGALAADAFHIGTTAADAQDRVIYNATTGALFFDRDGTGATYTAVQFATLENHATITAADFTVV</sequence>
<dbReference type="EMBL" id="BSFI01000007">
    <property type="protein sequence ID" value="GLK67891.1"/>
    <property type="molecule type" value="Genomic_DNA"/>
</dbReference>
<evidence type="ECO:0000313" key="3">
    <source>
        <dbReference type="EMBL" id="GLK67891.1"/>
    </source>
</evidence>
<evidence type="ECO:0008006" key="5">
    <source>
        <dbReference type="Google" id="ProtNLM"/>
    </source>
</evidence>
<dbReference type="PROSITE" id="PS00330">
    <property type="entry name" value="HEMOLYSIN_CALCIUM"/>
    <property type="match status" value="1"/>
</dbReference>
<comment type="subcellular location">
    <subcellularLocation>
        <location evidence="1">Secreted</location>
    </subcellularLocation>
</comment>
<dbReference type="Pfam" id="PF00353">
    <property type="entry name" value="HemolysinCabind"/>
    <property type="match status" value="4"/>
</dbReference>
<dbReference type="GO" id="GO:0005509">
    <property type="term" value="F:calcium ion binding"/>
    <property type="evidence" value="ECO:0007669"/>
    <property type="project" value="InterPro"/>
</dbReference>
<reference evidence="3" key="2">
    <citation type="submission" date="2023-01" db="EMBL/GenBank/DDBJ databases">
        <authorList>
            <person name="Sun Q."/>
            <person name="Evtushenko L."/>
        </authorList>
    </citation>
    <scope>NUCLEOTIDE SEQUENCE</scope>
    <source>
        <strain evidence="3">VKM B-2347</strain>
    </source>
</reference>
<comment type="caution">
    <text evidence="3">The sequence shown here is derived from an EMBL/GenBank/DDBJ whole genome shotgun (WGS) entry which is preliminary data.</text>
</comment>
<dbReference type="Gene3D" id="2.150.10.10">
    <property type="entry name" value="Serralysin-like metalloprotease, C-terminal"/>
    <property type="match status" value="3"/>
</dbReference>
<proteinExistence type="predicted"/>
<dbReference type="InterPro" id="IPR001343">
    <property type="entry name" value="Hemolysn_Ca-bd"/>
</dbReference>
<dbReference type="InterPro" id="IPR018511">
    <property type="entry name" value="Hemolysin-typ_Ca-bd_CS"/>
</dbReference>
<dbReference type="InterPro" id="IPR050557">
    <property type="entry name" value="RTX_toxin/Mannuronan_C5-epim"/>
</dbReference>
<organism evidence="3 4">
    <name type="scientific">Hansschlegelia plantiphila</name>
    <dbReference type="NCBI Taxonomy" id="374655"/>
    <lineage>
        <taxon>Bacteria</taxon>
        <taxon>Pseudomonadati</taxon>
        <taxon>Pseudomonadota</taxon>
        <taxon>Alphaproteobacteria</taxon>
        <taxon>Hyphomicrobiales</taxon>
        <taxon>Methylopilaceae</taxon>
        <taxon>Hansschlegelia</taxon>
    </lineage>
</organism>
<dbReference type="PRINTS" id="PR00313">
    <property type="entry name" value="CABNDNGRPT"/>
</dbReference>
<dbReference type="PANTHER" id="PTHR38340">
    <property type="entry name" value="S-LAYER PROTEIN"/>
    <property type="match status" value="1"/>
</dbReference>
<dbReference type="RefSeq" id="WP_271168135.1">
    <property type="nucleotide sequence ID" value="NZ_BSFI01000007.1"/>
</dbReference>
<dbReference type="SUPFAM" id="SSF51120">
    <property type="entry name" value="beta-Roll"/>
    <property type="match status" value="2"/>
</dbReference>
<dbReference type="GO" id="GO:0005576">
    <property type="term" value="C:extracellular region"/>
    <property type="evidence" value="ECO:0007669"/>
    <property type="project" value="UniProtKB-SubCell"/>
</dbReference>
<dbReference type="AlphaFoldDB" id="A0A9W6IZ90"/>